<dbReference type="eggNOG" id="COG0732">
    <property type="taxonomic scope" value="Bacteria"/>
</dbReference>
<accession>S7X0L1</accession>
<dbReference type="PANTHER" id="PTHR30408:SF13">
    <property type="entry name" value="TYPE I RESTRICTION ENZYME HINDI SPECIFICITY SUBUNIT"/>
    <property type="match status" value="1"/>
</dbReference>
<evidence type="ECO:0000256" key="2">
    <source>
        <dbReference type="ARBA" id="ARBA00022747"/>
    </source>
</evidence>
<keyword evidence="5" id="KW-0378">Hydrolase</keyword>
<evidence type="ECO:0000256" key="3">
    <source>
        <dbReference type="ARBA" id="ARBA00023125"/>
    </source>
</evidence>
<dbReference type="PANTHER" id="PTHR30408">
    <property type="entry name" value="TYPE-1 RESTRICTION ENZYME ECOKI SPECIFICITY PROTEIN"/>
    <property type="match status" value="1"/>
</dbReference>
<dbReference type="RefSeq" id="WP_020896453.1">
    <property type="nucleotide sequence ID" value="NZ_ATMR01000117.1"/>
</dbReference>
<dbReference type="OrthoDB" id="9816225at2"/>
<comment type="similarity">
    <text evidence="1">Belongs to the type-I restriction system S methylase family.</text>
</comment>
<dbReference type="Proteomes" id="UP000014962">
    <property type="component" value="Unassembled WGS sequence"/>
</dbReference>
<evidence type="ECO:0000256" key="1">
    <source>
        <dbReference type="ARBA" id="ARBA00010923"/>
    </source>
</evidence>
<keyword evidence="3" id="KW-0238">DNA-binding</keyword>
<dbReference type="STRING" id="641526.ADIWIN_2449"/>
<dbReference type="GO" id="GO:0009307">
    <property type="term" value="P:DNA restriction-modification system"/>
    <property type="evidence" value="ECO:0007669"/>
    <property type="project" value="UniProtKB-KW"/>
</dbReference>
<keyword evidence="2" id="KW-0680">Restriction system</keyword>
<evidence type="ECO:0000313" key="6">
    <source>
        <dbReference type="Proteomes" id="UP000014962"/>
    </source>
</evidence>
<dbReference type="EMBL" id="ATMR01000117">
    <property type="protein sequence ID" value="EPR72559.1"/>
    <property type="molecule type" value="Genomic_DNA"/>
</dbReference>
<dbReference type="InterPro" id="IPR000055">
    <property type="entry name" value="Restrct_endonuc_typeI_TRD"/>
</dbReference>
<dbReference type="AlphaFoldDB" id="S7X0L1"/>
<dbReference type="InterPro" id="IPR044946">
    <property type="entry name" value="Restrct_endonuc_typeI_TRD_sf"/>
</dbReference>
<proteinExistence type="inferred from homology"/>
<evidence type="ECO:0000259" key="4">
    <source>
        <dbReference type="Pfam" id="PF01420"/>
    </source>
</evidence>
<sequence>MLVRIDNGNSDMNYFINAFLNIPSSKKLLDRIKEGTTTVIALYQRELNKLPIALPDDLLFNSVVDIYKKIRNKIEVNNKINQELEAMAKTLYDYWFVQFDFPDANGKPYKSSGGKMVFNEALKREIPEGWESGLVKELFQFNPTLSIKKGNVSSYIDMNALPVNGFMTKPLQKKAFGGGMKFQNDDVVIARITPCLENGKTALISLLDDEEIGFGSTEFIVLRGIGLKLKSFACCLSRSEKFRKHSISKMTGTSGRKRVKADALANYKMPIPPKEILENFENATAVFFDKMTANTKQNQKLSELRDWLLPMLMNGQVRVAHSHVDGNLGEVEQELGMVAEDDVKYGKV</sequence>
<dbReference type="CDD" id="cd17260">
    <property type="entry name" value="RMtype1_S_EcoEI-TRD1-CR1_like"/>
    <property type="match status" value="1"/>
</dbReference>
<evidence type="ECO:0000313" key="5">
    <source>
        <dbReference type="EMBL" id="EPR72559.1"/>
    </source>
</evidence>
<name>S7X0L1_9FLAO</name>
<dbReference type="GO" id="GO:0003677">
    <property type="term" value="F:DNA binding"/>
    <property type="evidence" value="ECO:0007669"/>
    <property type="project" value="UniProtKB-KW"/>
</dbReference>
<dbReference type="InterPro" id="IPR052021">
    <property type="entry name" value="Type-I_RS_S_subunit"/>
</dbReference>
<dbReference type="GO" id="GO:0009035">
    <property type="term" value="F:type I site-specific deoxyribonuclease activity"/>
    <property type="evidence" value="ECO:0007669"/>
    <property type="project" value="UniProtKB-EC"/>
</dbReference>
<keyword evidence="6" id="KW-1185">Reference proteome</keyword>
<feature type="domain" description="Type I restriction modification DNA specificity" evidence="4">
    <location>
        <begin position="127"/>
        <end position="293"/>
    </location>
</feature>
<comment type="caution">
    <text evidence="5">The sequence shown here is derived from an EMBL/GenBank/DDBJ whole genome shotgun (WGS) entry which is preliminary data.</text>
</comment>
<dbReference type="SUPFAM" id="SSF116734">
    <property type="entry name" value="DNA methylase specificity domain"/>
    <property type="match status" value="2"/>
</dbReference>
<gene>
    <name evidence="5" type="ORF">ADIWIN_2449</name>
</gene>
<dbReference type="Gene3D" id="3.90.220.20">
    <property type="entry name" value="DNA methylase specificity domains"/>
    <property type="match status" value="2"/>
</dbReference>
<dbReference type="EC" id="3.1.21.3" evidence="5"/>
<dbReference type="Pfam" id="PF01420">
    <property type="entry name" value="Methylase_S"/>
    <property type="match status" value="1"/>
</dbReference>
<dbReference type="REBASE" id="70139">
    <property type="entry name" value="S.WpsRS3ORF2451P"/>
</dbReference>
<dbReference type="PATRIC" id="fig|641526.4.peg.2432"/>
<reference evidence="5 6" key="1">
    <citation type="journal article" date="2013" name="Genome Announc.">
        <title>Draft Genome Sequence of Winogradskyella psychrotolerans RS-3T, Isolated from the Marine Transect of Kongsfjorden, Ny-Alesund, Svalbard, Arctic Ocean.</title>
        <authorList>
            <person name="Kumar Pinnaka A."/>
            <person name="Ara S."/>
            <person name="Singh A."/>
            <person name="Shivaji S."/>
        </authorList>
    </citation>
    <scope>NUCLEOTIDE SEQUENCE [LARGE SCALE GENOMIC DNA]</scope>
    <source>
        <strain evidence="5 6">RS-3</strain>
    </source>
</reference>
<organism evidence="5 6">
    <name type="scientific">Winogradskyella psychrotolerans RS-3</name>
    <dbReference type="NCBI Taxonomy" id="641526"/>
    <lineage>
        <taxon>Bacteria</taxon>
        <taxon>Pseudomonadati</taxon>
        <taxon>Bacteroidota</taxon>
        <taxon>Flavobacteriia</taxon>
        <taxon>Flavobacteriales</taxon>
        <taxon>Flavobacteriaceae</taxon>
        <taxon>Winogradskyella</taxon>
    </lineage>
</organism>
<protein>
    <submittedName>
        <fullName evidence="5">Type I restriction-modification system, specificity subunit S</fullName>
        <ecNumber evidence="5">3.1.21.3</ecNumber>
    </submittedName>
</protein>